<keyword evidence="1" id="KW-0812">Transmembrane</keyword>
<evidence type="ECO:0000313" key="3">
    <source>
        <dbReference type="Proteomes" id="UP000194236"/>
    </source>
</evidence>
<evidence type="ECO:0000256" key="1">
    <source>
        <dbReference type="SAM" id="Phobius"/>
    </source>
</evidence>
<evidence type="ECO:0000313" key="2">
    <source>
        <dbReference type="EMBL" id="OTF77632.1"/>
    </source>
</evidence>
<dbReference type="PANTHER" id="PTHR21215">
    <property type="entry name" value="LD36024P"/>
    <property type="match status" value="1"/>
</dbReference>
<keyword evidence="1" id="KW-0472">Membrane</keyword>
<proteinExistence type="predicted"/>
<protein>
    <submittedName>
        <fullName evidence="2">Uncharacterized protein</fullName>
    </submittedName>
</protein>
<feature type="non-terminal residue" evidence="2">
    <location>
        <position position="1"/>
    </location>
</feature>
<dbReference type="EMBL" id="MUJZ01031608">
    <property type="protein sequence ID" value="OTF77632.1"/>
    <property type="molecule type" value="Genomic_DNA"/>
</dbReference>
<reference evidence="2 3" key="1">
    <citation type="submission" date="2017-03" db="EMBL/GenBank/DDBJ databases">
        <title>Genome Survey of Euroglyphus maynei.</title>
        <authorList>
            <person name="Arlian L.G."/>
            <person name="Morgan M.S."/>
            <person name="Rider S.D."/>
        </authorList>
    </citation>
    <scope>NUCLEOTIDE SEQUENCE [LARGE SCALE GENOMIC DNA]</scope>
    <source>
        <strain evidence="2">Arlian Lab</strain>
        <tissue evidence="2">Whole body</tissue>
    </source>
</reference>
<sequence length="92" mass="10639">VLKQPGVTEFYYGWSYIIAWIGISQLLVASIMFLSAARCIRSEKRLEQTKNMQYLMPVYPDKRSPYGLNYAYAYPGPYTYHGSQYGIGPYAY</sequence>
<gene>
    <name evidence="2" type="ORF">BLA29_014347</name>
</gene>
<accession>A0A1Y3B9V2</accession>
<dbReference type="OrthoDB" id="6126739at2759"/>
<organism evidence="2 3">
    <name type="scientific">Euroglyphus maynei</name>
    <name type="common">Mayne's house dust mite</name>
    <dbReference type="NCBI Taxonomy" id="6958"/>
    <lineage>
        <taxon>Eukaryota</taxon>
        <taxon>Metazoa</taxon>
        <taxon>Ecdysozoa</taxon>
        <taxon>Arthropoda</taxon>
        <taxon>Chelicerata</taxon>
        <taxon>Arachnida</taxon>
        <taxon>Acari</taxon>
        <taxon>Acariformes</taxon>
        <taxon>Sarcoptiformes</taxon>
        <taxon>Astigmata</taxon>
        <taxon>Psoroptidia</taxon>
        <taxon>Analgoidea</taxon>
        <taxon>Pyroglyphidae</taxon>
        <taxon>Pyroglyphinae</taxon>
        <taxon>Euroglyphus</taxon>
    </lineage>
</organism>
<keyword evidence="3" id="KW-1185">Reference proteome</keyword>
<dbReference type="AlphaFoldDB" id="A0A1Y3B9V2"/>
<name>A0A1Y3B9V2_EURMA</name>
<dbReference type="PANTHER" id="PTHR21215:SF0">
    <property type="entry name" value="LD36024P"/>
    <property type="match status" value="1"/>
</dbReference>
<dbReference type="Gene3D" id="1.20.140.150">
    <property type="match status" value="1"/>
</dbReference>
<comment type="caution">
    <text evidence="2">The sequence shown here is derived from an EMBL/GenBank/DDBJ whole genome shotgun (WGS) entry which is preliminary data.</text>
</comment>
<feature type="transmembrane region" description="Helical" evidence="1">
    <location>
        <begin position="12"/>
        <end position="36"/>
    </location>
</feature>
<keyword evidence="1" id="KW-1133">Transmembrane helix</keyword>
<dbReference type="Proteomes" id="UP000194236">
    <property type="component" value="Unassembled WGS sequence"/>
</dbReference>